<sequence>MARVEASPYAVTKICFPTLALQKTTRGHHVTRKLSSENHRDYLYLLHSRKAATIKEKRAKAERKRQEDELKEGITKVTVSKQNAIFSKVRSKMRWRSFDFPDKVTSHIRQTSLSTSDIRQSFIQLTFANRLSHTSHYQTPSTSSKEELTTYHEINSYSTPDDSPSYLCSYLARSNINGKVDKNSLRIGRGSQMCIKDFEWSKRFSASSSRMCNARPKAKPLQDYYNDDDAELEAMAKMTDPSAPRPEGHLMAPVRGENAGSSSQTLLRSVDSALHRFGTTSPKNVVGMVLDQSGRPTQQLTYGMYAYSLIIHSLDLCLFKSIISKCIYYYYLFRLLVYYAKYAIK</sequence>
<name>A0A1I7XF31_HETBA</name>
<reference evidence="2" key="1">
    <citation type="submission" date="2016-11" db="UniProtKB">
        <authorList>
            <consortium name="WormBaseParasite"/>
        </authorList>
    </citation>
    <scope>IDENTIFICATION</scope>
</reference>
<dbReference type="WBParaSite" id="Hba_16071">
    <property type="protein sequence ID" value="Hba_16071"/>
    <property type="gene ID" value="Hba_16071"/>
</dbReference>
<evidence type="ECO:0000313" key="1">
    <source>
        <dbReference type="Proteomes" id="UP000095283"/>
    </source>
</evidence>
<accession>A0A1I7XF31</accession>
<protein>
    <submittedName>
        <fullName evidence="2">Enhancer of polycomb-like protein</fullName>
    </submittedName>
</protein>
<keyword evidence="1" id="KW-1185">Reference proteome</keyword>
<proteinExistence type="predicted"/>
<evidence type="ECO:0000313" key="2">
    <source>
        <dbReference type="WBParaSite" id="Hba_16071"/>
    </source>
</evidence>
<organism evidence="1 2">
    <name type="scientific">Heterorhabditis bacteriophora</name>
    <name type="common">Entomopathogenic nematode worm</name>
    <dbReference type="NCBI Taxonomy" id="37862"/>
    <lineage>
        <taxon>Eukaryota</taxon>
        <taxon>Metazoa</taxon>
        <taxon>Ecdysozoa</taxon>
        <taxon>Nematoda</taxon>
        <taxon>Chromadorea</taxon>
        <taxon>Rhabditida</taxon>
        <taxon>Rhabditina</taxon>
        <taxon>Rhabditomorpha</taxon>
        <taxon>Strongyloidea</taxon>
        <taxon>Heterorhabditidae</taxon>
        <taxon>Heterorhabditis</taxon>
    </lineage>
</organism>
<dbReference type="AlphaFoldDB" id="A0A1I7XF31"/>
<dbReference type="Proteomes" id="UP000095283">
    <property type="component" value="Unplaced"/>
</dbReference>